<comment type="caution">
    <text evidence="2">The sequence shown here is derived from an EMBL/GenBank/DDBJ whole genome shotgun (WGS) entry which is preliminary data.</text>
</comment>
<name>A0A6V8KWF5_9ACTN</name>
<proteinExistence type="predicted"/>
<dbReference type="EMBL" id="BLPG01000001">
    <property type="protein sequence ID" value="GFJ89412.1"/>
    <property type="molecule type" value="Genomic_DNA"/>
</dbReference>
<dbReference type="InterPro" id="IPR046531">
    <property type="entry name" value="DUF6596"/>
</dbReference>
<dbReference type="AlphaFoldDB" id="A0A6V8KWF5"/>
<gene>
    <name evidence="2" type="ORF">Prum_030540</name>
</gene>
<keyword evidence="3" id="KW-1185">Reference proteome</keyword>
<feature type="domain" description="DUF6596" evidence="1">
    <location>
        <begin position="2"/>
        <end position="98"/>
    </location>
</feature>
<reference evidence="2 3" key="2">
    <citation type="submission" date="2020-03" db="EMBL/GenBank/DDBJ databases">
        <authorList>
            <person name="Ichikawa N."/>
            <person name="Kimura A."/>
            <person name="Kitahashi Y."/>
            <person name="Uohara A."/>
        </authorList>
    </citation>
    <scope>NUCLEOTIDE SEQUENCE [LARGE SCALE GENOMIC DNA]</scope>
    <source>
        <strain evidence="2 3">NBRC 108638</strain>
    </source>
</reference>
<dbReference type="PANTHER" id="PTHR47756:SF2">
    <property type="entry name" value="BLL6612 PROTEIN"/>
    <property type="match status" value="1"/>
</dbReference>
<protein>
    <recommendedName>
        <fullName evidence="1">DUF6596 domain-containing protein</fullName>
    </recommendedName>
</protein>
<evidence type="ECO:0000259" key="1">
    <source>
        <dbReference type="Pfam" id="PF20239"/>
    </source>
</evidence>
<evidence type="ECO:0000313" key="3">
    <source>
        <dbReference type="Proteomes" id="UP000482960"/>
    </source>
</evidence>
<dbReference type="PANTHER" id="PTHR47756">
    <property type="entry name" value="BLL6612 PROTEIN-RELATED"/>
    <property type="match status" value="1"/>
</dbReference>
<evidence type="ECO:0000313" key="2">
    <source>
        <dbReference type="EMBL" id="GFJ89412.1"/>
    </source>
</evidence>
<accession>A0A6V8KWF5</accession>
<organism evidence="2 3">
    <name type="scientific">Phytohabitans rumicis</name>
    <dbReference type="NCBI Taxonomy" id="1076125"/>
    <lineage>
        <taxon>Bacteria</taxon>
        <taxon>Bacillati</taxon>
        <taxon>Actinomycetota</taxon>
        <taxon>Actinomycetes</taxon>
        <taxon>Micromonosporales</taxon>
        <taxon>Micromonosporaceae</taxon>
    </lineage>
</organism>
<dbReference type="Pfam" id="PF20239">
    <property type="entry name" value="DUF6596"/>
    <property type="match status" value="1"/>
</dbReference>
<reference evidence="2 3" key="1">
    <citation type="submission" date="2020-03" db="EMBL/GenBank/DDBJ databases">
        <title>Whole genome shotgun sequence of Phytohabitans rumicis NBRC 108638.</title>
        <authorList>
            <person name="Komaki H."/>
            <person name="Tamura T."/>
        </authorList>
    </citation>
    <scope>NUCLEOTIDE SEQUENCE [LARGE SCALE GENOMIC DNA]</scope>
    <source>
        <strain evidence="2 3">NBRC 108638</strain>
    </source>
</reference>
<sequence>MVLHVLYLIFNEGYTATSGASLHRVELSSEAIRLARAVHRLLPEDGEVAGLLALMLLTDARRPARTGPSGELIPLEEQDRGRWTAEFIKEGVALVTRTLARSPLGPYQLQAAIAAVHDEAPSTEATDWPQILALYDLLERVAANPVVTLNKAVAVAMVHGPRAGLDALAVLDADDRMAEHHRLDAVRAHLLELAGARVQARAAYELAARRTTSLPEQRYLESRATRLN</sequence>
<dbReference type="Proteomes" id="UP000482960">
    <property type="component" value="Unassembled WGS sequence"/>
</dbReference>